<sequence length="87" mass="10077">MDKKTLARELVRARLHELADMKKQLDKVHNELEKILRVQLVLQSLLEESEERCYGLAAALDNKEDTAQDDELSFDILLELAINELKD</sequence>
<accession>A0A329RAQ7</accession>
<proteinExistence type="predicted"/>
<evidence type="ECO:0000313" key="2">
    <source>
        <dbReference type="Proteomes" id="UP000251314"/>
    </source>
</evidence>
<name>A0A329RAQ7_9STRA</name>
<comment type="caution">
    <text evidence="1">The sequence shown here is derived from an EMBL/GenBank/DDBJ whole genome shotgun (WGS) entry which is preliminary data.</text>
</comment>
<protein>
    <submittedName>
        <fullName evidence="1">Uncharacterized protein</fullName>
    </submittedName>
</protein>
<dbReference type="VEuPathDB" id="FungiDB:PC110_g22037"/>
<keyword evidence="2" id="KW-1185">Reference proteome</keyword>
<evidence type="ECO:0000313" key="1">
    <source>
        <dbReference type="EMBL" id="RAW21520.1"/>
    </source>
</evidence>
<dbReference type="AlphaFoldDB" id="A0A329RAQ7"/>
<dbReference type="EMBL" id="MJFZ01001712">
    <property type="protein sequence ID" value="RAW21520.1"/>
    <property type="molecule type" value="Genomic_DNA"/>
</dbReference>
<dbReference type="Proteomes" id="UP000251314">
    <property type="component" value="Unassembled WGS sequence"/>
</dbReference>
<gene>
    <name evidence="1" type="ORF">PC110_g22037</name>
</gene>
<dbReference type="OrthoDB" id="128535at2759"/>
<organism evidence="1 2">
    <name type="scientific">Phytophthora cactorum</name>
    <dbReference type="NCBI Taxonomy" id="29920"/>
    <lineage>
        <taxon>Eukaryota</taxon>
        <taxon>Sar</taxon>
        <taxon>Stramenopiles</taxon>
        <taxon>Oomycota</taxon>
        <taxon>Peronosporomycetes</taxon>
        <taxon>Peronosporales</taxon>
        <taxon>Peronosporaceae</taxon>
        <taxon>Phytophthora</taxon>
    </lineage>
</organism>
<reference evidence="1 2" key="1">
    <citation type="submission" date="2018-01" db="EMBL/GenBank/DDBJ databases">
        <title>Draft genome of the strawberry crown rot pathogen Phytophthora cactorum.</title>
        <authorList>
            <person name="Armitage A.D."/>
            <person name="Lysoe E."/>
            <person name="Nellist C.F."/>
            <person name="Harrison R.J."/>
            <person name="Brurberg M.B."/>
        </authorList>
    </citation>
    <scope>NUCLEOTIDE SEQUENCE [LARGE SCALE GENOMIC DNA]</scope>
    <source>
        <strain evidence="1 2">10300</strain>
    </source>
</reference>